<feature type="transmembrane region" description="Helical" evidence="1">
    <location>
        <begin position="67"/>
        <end position="85"/>
    </location>
</feature>
<keyword evidence="1" id="KW-0472">Membrane</keyword>
<dbReference type="AlphaFoldDB" id="A0AAV2KQU4"/>
<gene>
    <name evidence="2" type="ORF">KC01_LOCUS20753</name>
    <name evidence="3" type="ORF">KC01_LOCUS21700</name>
</gene>
<keyword evidence="1" id="KW-1133">Transmembrane helix</keyword>
<dbReference type="Proteomes" id="UP001497482">
    <property type="component" value="Chromosome 2"/>
</dbReference>
<sequence>MGWCGGGGVEGDLVGMFVYVYVGGVGVEVVGLGGWLGSFMFLCMWVGGGFLGGDGLLVVVLREGWCFVVWGVGLWVLVWVWGCFLG</sequence>
<proteinExistence type="predicted"/>
<protein>
    <recommendedName>
        <fullName evidence="5">NADH dehydrogenase subunit 6</fullName>
    </recommendedName>
</protein>
<evidence type="ECO:0000313" key="2">
    <source>
        <dbReference type="EMBL" id="CAL1591381.1"/>
    </source>
</evidence>
<evidence type="ECO:0008006" key="5">
    <source>
        <dbReference type="Google" id="ProtNLM"/>
    </source>
</evidence>
<keyword evidence="4" id="KW-1185">Reference proteome</keyword>
<accession>A0AAV2KQU4</accession>
<evidence type="ECO:0000313" key="3">
    <source>
        <dbReference type="EMBL" id="CAL1592452.1"/>
    </source>
</evidence>
<feature type="transmembrane region" description="Helical" evidence="1">
    <location>
        <begin position="39"/>
        <end position="61"/>
    </location>
</feature>
<reference evidence="2 4" key="1">
    <citation type="submission" date="2024-04" db="EMBL/GenBank/DDBJ databases">
        <authorList>
            <person name="Waldvogel A.-M."/>
            <person name="Schoenle A."/>
        </authorList>
    </citation>
    <scope>NUCLEOTIDE SEQUENCE [LARGE SCALE GENOMIC DNA]</scope>
</reference>
<keyword evidence="1" id="KW-0812">Transmembrane</keyword>
<organism evidence="2 4">
    <name type="scientific">Knipowitschia caucasica</name>
    <name type="common">Caucasian dwarf goby</name>
    <name type="synonym">Pomatoschistus caucasicus</name>
    <dbReference type="NCBI Taxonomy" id="637954"/>
    <lineage>
        <taxon>Eukaryota</taxon>
        <taxon>Metazoa</taxon>
        <taxon>Chordata</taxon>
        <taxon>Craniata</taxon>
        <taxon>Vertebrata</taxon>
        <taxon>Euteleostomi</taxon>
        <taxon>Actinopterygii</taxon>
        <taxon>Neopterygii</taxon>
        <taxon>Teleostei</taxon>
        <taxon>Neoteleostei</taxon>
        <taxon>Acanthomorphata</taxon>
        <taxon>Gobiaria</taxon>
        <taxon>Gobiiformes</taxon>
        <taxon>Gobioidei</taxon>
        <taxon>Gobiidae</taxon>
        <taxon>Gobiinae</taxon>
        <taxon>Knipowitschia</taxon>
    </lineage>
</organism>
<evidence type="ECO:0000313" key="4">
    <source>
        <dbReference type="Proteomes" id="UP001497482"/>
    </source>
</evidence>
<feature type="transmembrane region" description="Helical" evidence="1">
    <location>
        <begin position="13"/>
        <end position="32"/>
    </location>
</feature>
<evidence type="ECO:0000256" key="1">
    <source>
        <dbReference type="SAM" id="Phobius"/>
    </source>
</evidence>
<dbReference type="EMBL" id="OZ035824">
    <property type="protein sequence ID" value="CAL1592452.1"/>
    <property type="molecule type" value="Genomic_DNA"/>
</dbReference>
<dbReference type="Proteomes" id="UP001497482">
    <property type="component" value="Chromosome 19"/>
</dbReference>
<name>A0AAV2KQU4_KNICA</name>
<dbReference type="EMBL" id="OZ035841">
    <property type="protein sequence ID" value="CAL1591381.1"/>
    <property type="molecule type" value="Genomic_DNA"/>
</dbReference>